<dbReference type="GO" id="GO:0003723">
    <property type="term" value="F:RNA binding"/>
    <property type="evidence" value="ECO:0007669"/>
    <property type="project" value="TreeGrafter"/>
</dbReference>
<protein>
    <submittedName>
        <fullName evidence="9">ESF1 homolog</fullName>
    </submittedName>
</protein>
<dbReference type="GO" id="GO:0005730">
    <property type="term" value="C:nucleolus"/>
    <property type="evidence" value="ECO:0007669"/>
    <property type="project" value="UniProtKB-SubCell"/>
</dbReference>
<evidence type="ECO:0000256" key="1">
    <source>
        <dbReference type="ARBA" id="ARBA00004604"/>
    </source>
</evidence>
<proteinExistence type="inferred from homology"/>
<keyword evidence="3" id="KW-0175">Coiled coil</keyword>
<dbReference type="InterPro" id="IPR056750">
    <property type="entry name" value="RRM_ESF1"/>
</dbReference>
<reference evidence="9" key="1">
    <citation type="submission" date="2025-08" db="UniProtKB">
        <authorList>
            <consortium name="RefSeq"/>
        </authorList>
    </citation>
    <scope>IDENTIFICATION</scope>
</reference>
<dbReference type="Pfam" id="PF25121">
    <property type="entry name" value="RRM_ESF1"/>
    <property type="match status" value="1"/>
</dbReference>
<keyword evidence="5" id="KW-0472">Membrane</keyword>
<evidence type="ECO:0000313" key="9">
    <source>
        <dbReference type="RefSeq" id="XP_011497113.1"/>
    </source>
</evidence>
<dbReference type="PANTHER" id="PTHR12202">
    <property type="entry name" value="ESF1 HOMOLOG"/>
    <property type="match status" value="1"/>
</dbReference>
<evidence type="ECO:0000259" key="7">
    <source>
        <dbReference type="Pfam" id="PF25121"/>
    </source>
</evidence>
<sequence length="711" mass="83823">MENILKDKRFTCLFKDPKFRKIPKSEHKIKIDERFKLMFKDKKFAVKYTIDKRGRPVNQTSSENLKKYYNISSDDDSPVENLKSNVNKSVFVEQKLKKSTSDIEANVIEESQENFLTKDSIETNLEKNEKKKHIKKNRKILQSNIDEKLQQLSVDYARGKGILLSNTSSDDESSDYEDEEKINHIWGELDNEIETTNDITHRLAVCNMNWDRIRAIDLMVLFNSFLPTGGLLISVTIYPSKFGLERMKDEEIKGPIELRNCENKKFNEIDKNNDSETESLRYNMEKLREYQLNRLKYYYGVIIFDSANTANKIYTECDGLEYESSSTKLDLRFIPDNMIFDEESKEFCNELPDLVKYKPRQFITTALQQCKVNLTWDETNPERQEITQKLLSKKFDDLDKNDIQAYLANGSSEDEVEDQVKKQLEKIECTSSHGTTIDKYKLLLNSIKQAEEDTQNREIALEFTWGLDVKKKTDKVVKEKSKKTDLTPFQQYLDKLKTRKVIKKKQKRKNYSEDNVVDISNLNHEFINRNVNNSNFSEKLNIQPKLIKQKDAIVSEDFKNKEKIEQSQLELLLMDENEESNKFHFNMKTIELESLKKLKKKNLRKRRKDLKKDASKDEFEIDVRDSRFNALFTSHHYNIDPADPHYRKTKGTDALIQEKLKRRIKSNSDIRVAQNTFNEERNCTHFKINTELNALIKSIKRNSQKFEKPIK</sequence>
<dbReference type="Pfam" id="PF08159">
    <property type="entry name" value="NUC153"/>
    <property type="match status" value="1"/>
</dbReference>
<dbReference type="InterPro" id="IPR012580">
    <property type="entry name" value="NUC153"/>
</dbReference>
<dbReference type="KEGG" id="csol:105361578"/>
<accession>A0AAJ7DUQ3</accession>
<evidence type="ECO:0000313" key="8">
    <source>
        <dbReference type="Proteomes" id="UP000695007"/>
    </source>
</evidence>
<keyword evidence="5" id="KW-0812">Transmembrane</keyword>
<organism evidence="8 9">
    <name type="scientific">Ceratosolen solmsi marchali</name>
    <dbReference type="NCBI Taxonomy" id="326594"/>
    <lineage>
        <taxon>Eukaryota</taxon>
        <taxon>Metazoa</taxon>
        <taxon>Ecdysozoa</taxon>
        <taxon>Arthropoda</taxon>
        <taxon>Hexapoda</taxon>
        <taxon>Insecta</taxon>
        <taxon>Pterygota</taxon>
        <taxon>Neoptera</taxon>
        <taxon>Endopterygota</taxon>
        <taxon>Hymenoptera</taxon>
        <taxon>Apocrita</taxon>
        <taxon>Proctotrupomorpha</taxon>
        <taxon>Chalcidoidea</taxon>
        <taxon>Agaonidae</taxon>
        <taxon>Agaoninae</taxon>
        <taxon>Ceratosolen</taxon>
    </lineage>
</organism>
<dbReference type="InterPro" id="IPR039754">
    <property type="entry name" value="Esf1"/>
</dbReference>
<dbReference type="GO" id="GO:0006364">
    <property type="term" value="P:rRNA processing"/>
    <property type="evidence" value="ECO:0007669"/>
    <property type="project" value="InterPro"/>
</dbReference>
<dbReference type="GeneID" id="105361578"/>
<evidence type="ECO:0000256" key="5">
    <source>
        <dbReference type="SAM" id="Phobius"/>
    </source>
</evidence>
<evidence type="ECO:0000256" key="4">
    <source>
        <dbReference type="ARBA" id="ARBA00023242"/>
    </source>
</evidence>
<dbReference type="PANTHER" id="PTHR12202:SF0">
    <property type="entry name" value="ESF1 HOMOLOG"/>
    <property type="match status" value="1"/>
</dbReference>
<dbReference type="Proteomes" id="UP000695007">
    <property type="component" value="Unplaced"/>
</dbReference>
<feature type="transmembrane region" description="Helical" evidence="5">
    <location>
        <begin position="218"/>
        <end position="238"/>
    </location>
</feature>
<comment type="subcellular location">
    <subcellularLocation>
        <location evidence="1">Nucleus</location>
        <location evidence="1">Nucleolus</location>
    </subcellularLocation>
</comment>
<feature type="domain" description="NUC153" evidence="6">
    <location>
        <begin position="625"/>
        <end position="652"/>
    </location>
</feature>
<dbReference type="RefSeq" id="XP_011497113.1">
    <property type="nucleotide sequence ID" value="XM_011498811.1"/>
</dbReference>
<keyword evidence="4" id="KW-0539">Nucleus</keyword>
<evidence type="ECO:0000259" key="6">
    <source>
        <dbReference type="Pfam" id="PF08159"/>
    </source>
</evidence>
<gene>
    <name evidence="9" type="primary">LOC105361578</name>
</gene>
<dbReference type="AlphaFoldDB" id="A0AAJ7DUQ3"/>
<keyword evidence="8" id="KW-1185">Reference proteome</keyword>
<evidence type="ECO:0000256" key="2">
    <source>
        <dbReference type="ARBA" id="ARBA00009087"/>
    </source>
</evidence>
<keyword evidence="5" id="KW-1133">Transmembrane helix</keyword>
<feature type="domain" description="ESF1 RRM" evidence="7">
    <location>
        <begin position="200"/>
        <end position="348"/>
    </location>
</feature>
<evidence type="ECO:0000256" key="3">
    <source>
        <dbReference type="ARBA" id="ARBA00023054"/>
    </source>
</evidence>
<comment type="similarity">
    <text evidence="2">Belongs to the ESF1 family.</text>
</comment>
<name>A0AAJ7DUQ3_9HYME</name>